<comment type="caution">
    <text evidence="2">The sequence shown here is derived from an EMBL/GenBank/DDBJ whole genome shotgun (WGS) entry which is preliminary data.</text>
</comment>
<reference evidence="2 3" key="1">
    <citation type="submission" date="2024-09" db="EMBL/GenBank/DDBJ databases">
        <authorList>
            <person name="Sun Q."/>
            <person name="Mori K."/>
        </authorList>
    </citation>
    <scope>NUCLEOTIDE SEQUENCE [LARGE SCALE GENOMIC DNA]</scope>
    <source>
        <strain evidence="2 3">CGMCC 1.15906</strain>
    </source>
</reference>
<keyword evidence="3" id="KW-1185">Reference proteome</keyword>
<dbReference type="Proteomes" id="UP001589890">
    <property type="component" value="Unassembled WGS sequence"/>
</dbReference>
<evidence type="ECO:0000313" key="3">
    <source>
        <dbReference type="Proteomes" id="UP001589890"/>
    </source>
</evidence>
<protein>
    <submittedName>
        <fullName evidence="2">Uncharacterized protein</fullName>
    </submittedName>
</protein>
<evidence type="ECO:0000313" key="2">
    <source>
        <dbReference type="EMBL" id="MFC0623082.1"/>
    </source>
</evidence>
<gene>
    <name evidence="2" type="ORF">ACFFGN_03355</name>
</gene>
<name>A0ABV6QEL6_9ACTN</name>
<sequence length="72" mass="8015">MVRKTKWRPAFDRPLLGTDGSGTHSFPTTDTMYVEQYEAMTLYLLHLNTLRCKRHEGTLSASGSNLAPTGVS</sequence>
<accession>A0ABV6QEL6</accession>
<dbReference type="RefSeq" id="WP_380043772.1">
    <property type="nucleotide sequence ID" value="NZ_JBHLTC010000002.1"/>
</dbReference>
<organism evidence="2 3">
    <name type="scientific">Kribbella deserti</name>
    <dbReference type="NCBI Taxonomy" id="1926257"/>
    <lineage>
        <taxon>Bacteria</taxon>
        <taxon>Bacillati</taxon>
        <taxon>Actinomycetota</taxon>
        <taxon>Actinomycetes</taxon>
        <taxon>Propionibacteriales</taxon>
        <taxon>Kribbellaceae</taxon>
        <taxon>Kribbella</taxon>
    </lineage>
</organism>
<feature type="region of interest" description="Disordered" evidence="1">
    <location>
        <begin position="1"/>
        <end position="28"/>
    </location>
</feature>
<proteinExistence type="predicted"/>
<dbReference type="EMBL" id="JBHLTC010000002">
    <property type="protein sequence ID" value="MFC0623082.1"/>
    <property type="molecule type" value="Genomic_DNA"/>
</dbReference>
<evidence type="ECO:0000256" key="1">
    <source>
        <dbReference type="SAM" id="MobiDB-lite"/>
    </source>
</evidence>